<evidence type="ECO:0000313" key="3">
    <source>
        <dbReference type="Proteomes" id="UP000502823"/>
    </source>
</evidence>
<reference evidence="3" key="1">
    <citation type="submission" date="2020-01" db="EMBL/GenBank/DDBJ databases">
        <title>Draft genome sequence of the Termite Coptotermes fromosanus.</title>
        <authorList>
            <person name="Itakura S."/>
            <person name="Yosikawa Y."/>
            <person name="Umezawa K."/>
        </authorList>
    </citation>
    <scope>NUCLEOTIDE SEQUENCE [LARGE SCALE GENOMIC DNA]</scope>
</reference>
<organism evidence="2 3">
    <name type="scientific">Coptotermes formosanus</name>
    <name type="common">Formosan subterranean termite</name>
    <dbReference type="NCBI Taxonomy" id="36987"/>
    <lineage>
        <taxon>Eukaryota</taxon>
        <taxon>Metazoa</taxon>
        <taxon>Ecdysozoa</taxon>
        <taxon>Arthropoda</taxon>
        <taxon>Hexapoda</taxon>
        <taxon>Insecta</taxon>
        <taxon>Pterygota</taxon>
        <taxon>Neoptera</taxon>
        <taxon>Polyneoptera</taxon>
        <taxon>Dictyoptera</taxon>
        <taxon>Blattodea</taxon>
        <taxon>Blattoidea</taxon>
        <taxon>Termitoidae</taxon>
        <taxon>Rhinotermitidae</taxon>
        <taxon>Coptotermes</taxon>
    </lineage>
</organism>
<dbReference type="GO" id="GO:0005777">
    <property type="term" value="C:peroxisome"/>
    <property type="evidence" value="ECO:0007669"/>
    <property type="project" value="TreeGrafter"/>
</dbReference>
<dbReference type="InterPro" id="IPR026055">
    <property type="entry name" value="FAR"/>
</dbReference>
<name>A0A6L2PT47_COPFO</name>
<dbReference type="OrthoDB" id="429813at2759"/>
<feature type="domain" description="Fatty acyl-CoA reductase C-terminal" evidence="1">
    <location>
        <begin position="1"/>
        <end position="72"/>
    </location>
</feature>
<protein>
    <recommendedName>
        <fullName evidence="1">Fatty acyl-CoA reductase C-terminal domain-containing protein</fullName>
    </recommendedName>
</protein>
<dbReference type="InParanoid" id="A0A6L2PT47"/>
<proteinExistence type="predicted"/>
<evidence type="ECO:0000313" key="2">
    <source>
        <dbReference type="EMBL" id="GFG33605.1"/>
    </source>
</evidence>
<dbReference type="GO" id="GO:0080019">
    <property type="term" value="F:alcohol-forming very long-chain fatty acyl-CoA reductase activity"/>
    <property type="evidence" value="ECO:0007669"/>
    <property type="project" value="InterPro"/>
</dbReference>
<sequence>MVNVQRRIQGGLDILQYYTTKQWVFRNENLKTLPQGLTEEDKQTFYTDIKVVDWDDYIKNFVLGTRRYLLKDDPATLPKARRRLKR</sequence>
<dbReference type="Proteomes" id="UP000502823">
    <property type="component" value="Unassembled WGS sequence"/>
</dbReference>
<dbReference type="Pfam" id="PF03015">
    <property type="entry name" value="Sterile"/>
    <property type="match status" value="1"/>
</dbReference>
<comment type="caution">
    <text evidence="2">The sequence shown here is derived from an EMBL/GenBank/DDBJ whole genome shotgun (WGS) entry which is preliminary data.</text>
</comment>
<keyword evidence="3" id="KW-1185">Reference proteome</keyword>
<accession>A0A6L2PT47</accession>
<dbReference type="CDD" id="cd09071">
    <property type="entry name" value="FAR_C"/>
    <property type="match status" value="1"/>
</dbReference>
<dbReference type="PANTHER" id="PTHR11011:SF118">
    <property type="entry name" value="FATTY ACYL-COA REDUCTASE"/>
    <property type="match status" value="1"/>
</dbReference>
<dbReference type="AlphaFoldDB" id="A0A6L2PT47"/>
<gene>
    <name evidence="2" type="ORF">Cfor_03159</name>
</gene>
<dbReference type="GO" id="GO:0035336">
    <property type="term" value="P:long-chain fatty-acyl-CoA metabolic process"/>
    <property type="evidence" value="ECO:0007669"/>
    <property type="project" value="TreeGrafter"/>
</dbReference>
<dbReference type="EMBL" id="BLKM01000442">
    <property type="protein sequence ID" value="GFG33605.1"/>
    <property type="molecule type" value="Genomic_DNA"/>
</dbReference>
<evidence type="ECO:0000259" key="1">
    <source>
        <dbReference type="Pfam" id="PF03015"/>
    </source>
</evidence>
<dbReference type="InterPro" id="IPR033640">
    <property type="entry name" value="FAR_C"/>
</dbReference>
<dbReference type="PANTHER" id="PTHR11011">
    <property type="entry name" value="MALE STERILITY PROTEIN 2-RELATED"/>
    <property type="match status" value="1"/>
</dbReference>